<evidence type="ECO:0000259" key="15">
    <source>
        <dbReference type="PROSITE" id="PS50109"/>
    </source>
</evidence>
<dbReference type="Gene3D" id="3.30.450.20">
    <property type="entry name" value="PAS domain"/>
    <property type="match status" value="1"/>
</dbReference>
<dbReference type="InterPro" id="IPR003660">
    <property type="entry name" value="HAMP_dom"/>
</dbReference>
<dbReference type="PANTHER" id="PTHR34220">
    <property type="entry name" value="SENSOR HISTIDINE KINASE YPDA"/>
    <property type="match status" value="1"/>
</dbReference>
<keyword evidence="12" id="KW-0902">Two-component regulatory system</keyword>
<evidence type="ECO:0000256" key="3">
    <source>
        <dbReference type="ARBA" id="ARBA00012438"/>
    </source>
</evidence>
<evidence type="ECO:0000256" key="2">
    <source>
        <dbReference type="ARBA" id="ARBA00004651"/>
    </source>
</evidence>
<dbReference type="SMART" id="SM00387">
    <property type="entry name" value="HATPase_c"/>
    <property type="match status" value="1"/>
</dbReference>
<dbReference type="InterPro" id="IPR010559">
    <property type="entry name" value="Sig_transdc_His_kin_internal"/>
</dbReference>
<dbReference type="InterPro" id="IPR036890">
    <property type="entry name" value="HATPase_C_sf"/>
</dbReference>
<evidence type="ECO:0000256" key="14">
    <source>
        <dbReference type="SAM" id="Phobius"/>
    </source>
</evidence>
<comment type="catalytic activity">
    <reaction evidence="1">
        <text>ATP + protein L-histidine = ADP + protein N-phospho-L-histidine.</text>
        <dbReference type="EC" id="2.7.13.3"/>
    </reaction>
</comment>
<keyword evidence="10" id="KW-0067">ATP-binding</keyword>
<evidence type="ECO:0000256" key="12">
    <source>
        <dbReference type="ARBA" id="ARBA00023012"/>
    </source>
</evidence>
<dbReference type="InterPro" id="IPR033479">
    <property type="entry name" value="dCache_1"/>
</dbReference>
<feature type="domain" description="Histidine kinase" evidence="15">
    <location>
        <begin position="405"/>
        <end position="581"/>
    </location>
</feature>
<keyword evidence="6 17" id="KW-0808">Transferase</keyword>
<reference evidence="18" key="1">
    <citation type="journal article" date="2019" name="Int. J. Syst. Evol. Microbiol.">
        <title>The Global Catalogue of Microorganisms (GCM) 10K type strain sequencing project: providing services to taxonomists for standard genome sequencing and annotation.</title>
        <authorList>
            <consortium name="The Broad Institute Genomics Platform"/>
            <consortium name="The Broad Institute Genome Sequencing Center for Infectious Disease"/>
            <person name="Wu L."/>
            <person name="Ma J."/>
        </authorList>
    </citation>
    <scope>NUCLEOTIDE SEQUENCE [LARGE SCALE GENOMIC DNA]</scope>
    <source>
        <strain evidence="18">KCTC 33849</strain>
    </source>
</reference>
<dbReference type="Pfam" id="PF02518">
    <property type="entry name" value="HATPase_c"/>
    <property type="match status" value="1"/>
</dbReference>
<dbReference type="Pfam" id="PF02743">
    <property type="entry name" value="dCache_1"/>
    <property type="match status" value="1"/>
</dbReference>
<keyword evidence="9 17" id="KW-0418">Kinase</keyword>
<keyword evidence="13 14" id="KW-0472">Membrane</keyword>
<dbReference type="GO" id="GO:0004673">
    <property type="term" value="F:protein histidine kinase activity"/>
    <property type="evidence" value="ECO:0007669"/>
    <property type="project" value="UniProtKB-EC"/>
</dbReference>
<dbReference type="CDD" id="cd06225">
    <property type="entry name" value="HAMP"/>
    <property type="match status" value="1"/>
</dbReference>
<proteinExistence type="predicted"/>
<evidence type="ECO:0000259" key="16">
    <source>
        <dbReference type="PROSITE" id="PS50885"/>
    </source>
</evidence>
<dbReference type="PROSITE" id="PS50109">
    <property type="entry name" value="HIS_KIN"/>
    <property type="match status" value="1"/>
</dbReference>
<name>A0ABW5SP13_9BACL</name>
<protein>
    <recommendedName>
        <fullName evidence="3">histidine kinase</fullName>
        <ecNumber evidence="3">2.7.13.3</ecNumber>
    </recommendedName>
</protein>
<keyword evidence="5" id="KW-0597">Phosphoprotein</keyword>
<evidence type="ECO:0000313" key="18">
    <source>
        <dbReference type="Proteomes" id="UP001597540"/>
    </source>
</evidence>
<dbReference type="EC" id="2.7.13.3" evidence="3"/>
<gene>
    <name evidence="17" type="ORF">ACFSVM_10760</name>
</gene>
<keyword evidence="8" id="KW-0547">Nucleotide-binding</keyword>
<comment type="caution">
    <text evidence="17">The sequence shown here is derived from an EMBL/GenBank/DDBJ whole genome shotgun (WGS) entry which is preliminary data.</text>
</comment>
<evidence type="ECO:0000256" key="5">
    <source>
        <dbReference type="ARBA" id="ARBA00022553"/>
    </source>
</evidence>
<evidence type="ECO:0000256" key="4">
    <source>
        <dbReference type="ARBA" id="ARBA00022475"/>
    </source>
</evidence>
<evidence type="ECO:0000256" key="9">
    <source>
        <dbReference type="ARBA" id="ARBA00022777"/>
    </source>
</evidence>
<evidence type="ECO:0000256" key="11">
    <source>
        <dbReference type="ARBA" id="ARBA00022989"/>
    </source>
</evidence>
<keyword evidence="18" id="KW-1185">Reference proteome</keyword>
<evidence type="ECO:0000256" key="8">
    <source>
        <dbReference type="ARBA" id="ARBA00022741"/>
    </source>
</evidence>
<evidence type="ECO:0000256" key="1">
    <source>
        <dbReference type="ARBA" id="ARBA00000085"/>
    </source>
</evidence>
<accession>A0ABW5SP13</accession>
<feature type="domain" description="HAMP" evidence="16">
    <location>
        <begin position="313"/>
        <end position="365"/>
    </location>
</feature>
<dbReference type="Gene3D" id="6.10.340.10">
    <property type="match status" value="1"/>
</dbReference>
<sequence>MMWKRASLFRIKNKIMVICLTVIILPVLVMTINSYYSSERLLVQNYTKLMNDLAKQTNIRIDEFLKEIEKISLLASNGLSSSVSATHEGSFPIQDYLRDGGKQNKNAAYNILMNYIMMKDRVFSIYLYNLNGGDDLFVSPNQPIDTSYNVESELWFKKFMHSNDRIITLTTRIDNQLKNKILAVSHARKIYDVATGKLLGVIVVSIDIKFVEIVNRNLQEGLRSRFMIVDEDEKIVYNVNDQLIGTLFRDNVRPDESLNVVAINPLSQQKWTTYLYMPMEELTADGAILGSNLVTLAMVMSVFAAIISIFLSHVITRPIKKLIRNIGLVEKGHFEQVEHIRSRDEIGYLSIRFNKMSYELKRLVERVQQEEIDKAAAEMRALHAQINPHFLYNTLGSVKWIASMQRADKIVEMTEALISMLRYATRSDGTLVSIREELDHISNYITIQNVRYYDSIQMKYEIEDNMLDYYMPKMILQPIIENAIFHGFAELEEGGIITIQIQFQGDDIAIKVYDNGAGMDQETIQDLLEMSSAGADDGVKGIGVQNVQRRIQLHFGPSYGLQAASILGEGTVFTILLPAISNQPEAVKRAVSQ</sequence>
<keyword evidence="11 14" id="KW-1133">Transmembrane helix</keyword>
<dbReference type="InterPro" id="IPR004358">
    <property type="entry name" value="Sig_transdc_His_kin-like_C"/>
</dbReference>
<dbReference type="InterPro" id="IPR005467">
    <property type="entry name" value="His_kinase_dom"/>
</dbReference>
<dbReference type="RefSeq" id="WP_143757753.1">
    <property type="nucleotide sequence ID" value="NZ_JBHUMJ010000002.1"/>
</dbReference>
<keyword evidence="7 14" id="KW-0812">Transmembrane</keyword>
<evidence type="ECO:0000256" key="6">
    <source>
        <dbReference type="ARBA" id="ARBA00022679"/>
    </source>
</evidence>
<comment type="subcellular location">
    <subcellularLocation>
        <location evidence="2">Cell membrane</location>
        <topology evidence="2">Multi-pass membrane protein</topology>
    </subcellularLocation>
</comment>
<dbReference type="PANTHER" id="PTHR34220:SF7">
    <property type="entry name" value="SENSOR HISTIDINE KINASE YPDA"/>
    <property type="match status" value="1"/>
</dbReference>
<dbReference type="SUPFAM" id="SSF158472">
    <property type="entry name" value="HAMP domain-like"/>
    <property type="match status" value="1"/>
</dbReference>
<evidence type="ECO:0000313" key="17">
    <source>
        <dbReference type="EMBL" id="MFD2700949.1"/>
    </source>
</evidence>
<dbReference type="CDD" id="cd18773">
    <property type="entry name" value="PDC1_HK_sensor"/>
    <property type="match status" value="1"/>
</dbReference>
<organism evidence="17 18">
    <name type="scientific">Paenibacillus shunpengii</name>
    <dbReference type="NCBI Taxonomy" id="2054424"/>
    <lineage>
        <taxon>Bacteria</taxon>
        <taxon>Bacillati</taxon>
        <taxon>Bacillota</taxon>
        <taxon>Bacilli</taxon>
        <taxon>Bacillales</taxon>
        <taxon>Paenibacillaceae</taxon>
        <taxon>Paenibacillus</taxon>
    </lineage>
</organism>
<evidence type="ECO:0000256" key="7">
    <source>
        <dbReference type="ARBA" id="ARBA00022692"/>
    </source>
</evidence>
<evidence type="ECO:0000256" key="10">
    <source>
        <dbReference type="ARBA" id="ARBA00022840"/>
    </source>
</evidence>
<dbReference type="SUPFAM" id="SSF55874">
    <property type="entry name" value="ATPase domain of HSP90 chaperone/DNA topoisomerase II/histidine kinase"/>
    <property type="match status" value="1"/>
</dbReference>
<evidence type="ECO:0000256" key="13">
    <source>
        <dbReference type="ARBA" id="ARBA00023136"/>
    </source>
</evidence>
<dbReference type="Pfam" id="PF06580">
    <property type="entry name" value="His_kinase"/>
    <property type="match status" value="1"/>
</dbReference>
<dbReference type="PROSITE" id="PS50885">
    <property type="entry name" value="HAMP"/>
    <property type="match status" value="1"/>
</dbReference>
<dbReference type="EMBL" id="JBHUMJ010000002">
    <property type="protein sequence ID" value="MFD2700949.1"/>
    <property type="molecule type" value="Genomic_DNA"/>
</dbReference>
<dbReference type="InterPro" id="IPR050640">
    <property type="entry name" value="Bact_2-comp_sensor_kinase"/>
</dbReference>
<dbReference type="InterPro" id="IPR003594">
    <property type="entry name" value="HATPase_dom"/>
</dbReference>
<feature type="transmembrane region" description="Helical" evidence="14">
    <location>
        <begin position="293"/>
        <end position="315"/>
    </location>
</feature>
<dbReference type="Proteomes" id="UP001597540">
    <property type="component" value="Unassembled WGS sequence"/>
</dbReference>
<keyword evidence="4" id="KW-1003">Cell membrane</keyword>
<dbReference type="Gene3D" id="3.30.565.10">
    <property type="entry name" value="Histidine kinase-like ATPase, C-terminal domain"/>
    <property type="match status" value="1"/>
</dbReference>
<dbReference type="PRINTS" id="PR00344">
    <property type="entry name" value="BCTRLSENSOR"/>
</dbReference>